<evidence type="ECO:0000313" key="5">
    <source>
        <dbReference type="EMBL" id="QFU76106.1"/>
    </source>
</evidence>
<evidence type="ECO:0000256" key="2">
    <source>
        <dbReference type="ARBA" id="ARBA00007067"/>
    </source>
</evidence>
<evidence type="ECO:0000256" key="4">
    <source>
        <dbReference type="ARBA" id="ARBA00022679"/>
    </source>
</evidence>
<proteinExistence type="inferred from homology"/>
<keyword evidence="3" id="KW-0963">Cytoplasm</keyword>
<dbReference type="InterPro" id="IPR027396">
    <property type="entry name" value="DsrEFH-like"/>
</dbReference>
<dbReference type="AlphaFoldDB" id="A0A5P9NKT6"/>
<dbReference type="InterPro" id="IPR017463">
    <property type="entry name" value="Sulphur_relay_TusD/DsrE"/>
</dbReference>
<dbReference type="PANTHER" id="PTHR34874">
    <property type="entry name" value="PROTEIN YCHN"/>
    <property type="match status" value="1"/>
</dbReference>
<accession>A0A5P9NKT6</accession>
<protein>
    <submittedName>
        <fullName evidence="5">Sulfurtransferase complex subunit TusD</fullName>
    </submittedName>
</protein>
<keyword evidence="4 5" id="KW-0808">Transferase</keyword>
<evidence type="ECO:0000256" key="1">
    <source>
        <dbReference type="ARBA" id="ARBA00004496"/>
    </source>
</evidence>
<organism evidence="5 6">
    <name type="scientific">Halioglobus maricola</name>
    <dbReference type="NCBI Taxonomy" id="2601894"/>
    <lineage>
        <taxon>Bacteria</taxon>
        <taxon>Pseudomonadati</taxon>
        <taxon>Pseudomonadota</taxon>
        <taxon>Gammaproteobacteria</taxon>
        <taxon>Cellvibrionales</taxon>
        <taxon>Halieaceae</taxon>
        <taxon>Halioglobus</taxon>
    </lineage>
</organism>
<dbReference type="PANTHER" id="PTHR34874:SF3">
    <property type="entry name" value="SULFURTRANSFERASE TUSD"/>
    <property type="match status" value="1"/>
</dbReference>
<dbReference type="GO" id="GO:1990228">
    <property type="term" value="C:sulfurtransferase complex"/>
    <property type="evidence" value="ECO:0007669"/>
    <property type="project" value="TreeGrafter"/>
</dbReference>
<dbReference type="Gene3D" id="3.40.1260.10">
    <property type="entry name" value="DsrEFH-like"/>
    <property type="match status" value="1"/>
</dbReference>
<sequence>MARDPGHWPGFFVFEEPNLIYTLLVTSSPASGSGARTACAFAQAAIAAGHEVNRVFFLDEGTSTGSATAVFPQDEADRLAPWVSLAEAHDIDLVLCISSAIKRGMLDTTEARRYERAATTVHPAFTVSGLGQLVDAGAGADRLLTFGG</sequence>
<dbReference type="EMBL" id="CP036422">
    <property type="protein sequence ID" value="QFU76106.1"/>
    <property type="molecule type" value="Genomic_DNA"/>
</dbReference>
<name>A0A5P9NKT6_9GAMM</name>
<dbReference type="OrthoDB" id="9787483at2"/>
<dbReference type="Proteomes" id="UP000326287">
    <property type="component" value="Chromosome"/>
</dbReference>
<dbReference type="NCBIfam" id="TIGR03012">
    <property type="entry name" value="sulf_tusD_dsrE"/>
    <property type="match status" value="1"/>
</dbReference>
<dbReference type="GO" id="GO:0097163">
    <property type="term" value="F:sulfur carrier activity"/>
    <property type="evidence" value="ECO:0007669"/>
    <property type="project" value="TreeGrafter"/>
</dbReference>
<evidence type="ECO:0000256" key="3">
    <source>
        <dbReference type="ARBA" id="ARBA00022490"/>
    </source>
</evidence>
<dbReference type="GO" id="GO:0002143">
    <property type="term" value="P:tRNA wobble position uridine thiolation"/>
    <property type="evidence" value="ECO:0007669"/>
    <property type="project" value="TreeGrafter"/>
</dbReference>
<dbReference type="InterPro" id="IPR003787">
    <property type="entry name" value="Sulphur_relay_DsrE/F-like"/>
</dbReference>
<gene>
    <name evidence="5" type="primary">tusD</name>
    <name evidence="5" type="ORF">EY643_10770</name>
</gene>
<reference evidence="5 6" key="1">
    <citation type="submission" date="2019-02" db="EMBL/GenBank/DDBJ databases">
        <authorList>
            <person name="Li S.-H."/>
        </authorList>
    </citation>
    <scope>NUCLEOTIDE SEQUENCE [LARGE SCALE GENOMIC DNA]</scope>
    <source>
        <strain evidence="5 6">IMCC14385</strain>
    </source>
</reference>
<dbReference type="NCBIfam" id="NF001237">
    <property type="entry name" value="PRK00207.1"/>
    <property type="match status" value="1"/>
</dbReference>
<dbReference type="Pfam" id="PF02635">
    <property type="entry name" value="DsrE"/>
    <property type="match status" value="1"/>
</dbReference>
<dbReference type="SUPFAM" id="SSF75169">
    <property type="entry name" value="DsrEFH-like"/>
    <property type="match status" value="1"/>
</dbReference>
<dbReference type="GO" id="GO:0016783">
    <property type="term" value="F:sulfurtransferase activity"/>
    <property type="evidence" value="ECO:0007669"/>
    <property type="project" value="InterPro"/>
</dbReference>
<comment type="subcellular location">
    <subcellularLocation>
        <location evidence="1">Cytoplasm</location>
    </subcellularLocation>
</comment>
<keyword evidence="6" id="KW-1185">Reference proteome</keyword>
<comment type="similarity">
    <text evidence="2">Belongs to the DsrE/TusD family.</text>
</comment>
<evidence type="ECO:0000313" key="6">
    <source>
        <dbReference type="Proteomes" id="UP000326287"/>
    </source>
</evidence>
<dbReference type="KEGG" id="halc:EY643_10770"/>